<dbReference type="InterPro" id="IPR011871">
    <property type="entry name" value="Fib_succ_major"/>
</dbReference>
<dbReference type="Proteomes" id="UP000230105">
    <property type="component" value="Unassembled WGS sequence"/>
</dbReference>
<dbReference type="Gene3D" id="3.30.700.10">
    <property type="entry name" value="Glycoprotein, Type 4 Pilin"/>
    <property type="match status" value="1"/>
</dbReference>
<accession>A0A2M7RYP6</accession>
<sequence length="392" mass="41922">MFNPKKAFTLIELLVVIAIIGILATVSVISLSNARAKSRDAKRVGDMKQIQTALELFFNDKGRYPNFDEWNTGSIFSTSTGATSTYMQVIPTAPTPNDGLCTVNQNSISYVPTSDGSSYSISLCLGGNTGALTSGPKCLTPAGIIDANCSCGDPITITSVANHTCTEGAPDYDQCTYDTVKIGSQCWMKQNMNVGNIVNGNVTQQSNDGQLEKYCYADDPSSNCPVYGGLYQWGETVQYLNGASNTADWSPAPTGNVQGICPAGWHIPTHNEYTALERAICTSGSCLADFPLDIITTGWRGTDEGGKLKEIGTSHWISPNTGAIDSYNFTALPAGDRLTNGSFFSQGAGAGFWSSSISGTDAWDRILDNSLATVHRGHYDRAYGFSVRCLKD</sequence>
<dbReference type="NCBIfam" id="TIGR02145">
    <property type="entry name" value="Fib_succ_major"/>
    <property type="match status" value="1"/>
</dbReference>
<dbReference type="InterPro" id="IPR045584">
    <property type="entry name" value="Pilin-like"/>
</dbReference>
<dbReference type="SUPFAM" id="SSF54523">
    <property type="entry name" value="Pili subunits"/>
    <property type="match status" value="1"/>
</dbReference>
<dbReference type="GO" id="GO:0015627">
    <property type="term" value="C:type II protein secretion system complex"/>
    <property type="evidence" value="ECO:0007669"/>
    <property type="project" value="InterPro"/>
</dbReference>
<dbReference type="NCBIfam" id="TIGR02532">
    <property type="entry name" value="IV_pilin_GFxxxE"/>
    <property type="match status" value="1"/>
</dbReference>
<dbReference type="PRINTS" id="PR00813">
    <property type="entry name" value="BCTERIALGSPG"/>
</dbReference>
<comment type="caution">
    <text evidence="8">The sequence shown here is derived from an EMBL/GenBank/DDBJ whole genome shotgun (WGS) entry which is preliminary data.</text>
</comment>
<evidence type="ECO:0000256" key="5">
    <source>
        <dbReference type="ARBA" id="ARBA00023136"/>
    </source>
</evidence>
<feature type="transmembrane region" description="Helical" evidence="6">
    <location>
        <begin position="7"/>
        <end position="29"/>
    </location>
</feature>
<dbReference type="GO" id="GO:0015628">
    <property type="term" value="P:protein secretion by the type II secretion system"/>
    <property type="evidence" value="ECO:0007669"/>
    <property type="project" value="InterPro"/>
</dbReference>
<keyword evidence="2" id="KW-0488">Methylation</keyword>
<feature type="domain" description="Fibrobacter succinogenes major paralogous" evidence="7">
    <location>
        <begin position="180"/>
        <end position="391"/>
    </location>
</feature>
<keyword evidence="5 6" id="KW-0472">Membrane</keyword>
<protein>
    <recommendedName>
        <fullName evidence="7">Fibrobacter succinogenes major paralogous domain-containing protein</fullName>
    </recommendedName>
</protein>
<organism evidence="8 9">
    <name type="scientific">Candidatus Falkowbacteria bacterium CG_4_10_14_0_8_um_filter_41_36</name>
    <dbReference type="NCBI Taxonomy" id="1974556"/>
    <lineage>
        <taxon>Bacteria</taxon>
        <taxon>Candidatus Falkowiibacteriota</taxon>
    </lineage>
</organism>
<evidence type="ECO:0000256" key="4">
    <source>
        <dbReference type="ARBA" id="ARBA00022989"/>
    </source>
</evidence>
<proteinExistence type="predicted"/>
<evidence type="ECO:0000256" key="3">
    <source>
        <dbReference type="ARBA" id="ARBA00022692"/>
    </source>
</evidence>
<evidence type="ECO:0000259" key="7">
    <source>
        <dbReference type="Pfam" id="PF09603"/>
    </source>
</evidence>
<dbReference type="InterPro" id="IPR012902">
    <property type="entry name" value="N_methyl_site"/>
</dbReference>
<keyword evidence="4 6" id="KW-1133">Transmembrane helix</keyword>
<dbReference type="GO" id="GO:0016020">
    <property type="term" value="C:membrane"/>
    <property type="evidence" value="ECO:0007669"/>
    <property type="project" value="UniProtKB-SubCell"/>
</dbReference>
<evidence type="ECO:0000256" key="1">
    <source>
        <dbReference type="ARBA" id="ARBA00004167"/>
    </source>
</evidence>
<dbReference type="AlphaFoldDB" id="A0A2M7RYP6"/>
<gene>
    <name evidence="8" type="ORF">COY54_01690</name>
</gene>
<comment type="subcellular location">
    <subcellularLocation>
        <location evidence="1">Membrane</location>
        <topology evidence="1">Single-pass membrane protein</topology>
    </subcellularLocation>
</comment>
<evidence type="ECO:0000313" key="9">
    <source>
        <dbReference type="Proteomes" id="UP000230105"/>
    </source>
</evidence>
<evidence type="ECO:0000256" key="2">
    <source>
        <dbReference type="ARBA" id="ARBA00022481"/>
    </source>
</evidence>
<keyword evidence="3 6" id="KW-0812">Transmembrane</keyword>
<reference evidence="9" key="1">
    <citation type="submission" date="2017-09" db="EMBL/GenBank/DDBJ databases">
        <title>Depth-based differentiation of microbial function through sediment-hosted aquifers and enrichment of novel symbionts in the deep terrestrial subsurface.</title>
        <authorList>
            <person name="Probst A.J."/>
            <person name="Ladd B."/>
            <person name="Jarett J.K."/>
            <person name="Geller-Mcgrath D.E."/>
            <person name="Sieber C.M.K."/>
            <person name="Emerson J.B."/>
            <person name="Anantharaman K."/>
            <person name="Thomas B.C."/>
            <person name="Malmstrom R."/>
            <person name="Stieglmeier M."/>
            <person name="Klingl A."/>
            <person name="Woyke T."/>
            <person name="Ryan C.M."/>
            <person name="Banfield J.F."/>
        </authorList>
    </citation>
    <scope>NUCLEOTIDE SEQUENCE [LARGE SCALE GENOMIC DNA]</scope>
</reference>
<dbReference type="EMBL" id="PFMP01000045">
    <property type="protein sequence ID" value="PIZ10350.1"/>
    <property type="molecule type" value="Genomic_DNA"/>
</dbReference>
<evidence type="ECO:0000313" key="8">
    <source>
        <dbReference type="EMBL" id="PIZ10350.1"/>
    </source>
</evidence>
<evidence type="ECO:0000256" key="6">
    <source>
        <dbReference type="SAM" id="Phobius"/>
    </source>
</evidence>
<dbReference type="Pfam" id="PF09603">
    <property type="entry name" value="Fib_succ_major"/>
    <property type="match status" value="1"/>
</dbReference>
<dbReference type="PANTHER" id="PTHR30093:SF44">
    <property type="entry name" value="TYPE II SECRETION SYSTEM CORE PROTEIN G"/>
    <property type="match status" value="1"/>
</dbReference>
<dbReference type="InterPro" id="IPR000983">
    <property type="entry name" value="Bac_GSPG_pilin"/>
</dbReference>
<dbReference type="PANTHER" id="PTHR30093">
    <property type="entry name" value="GENERAL SECRETION PATHWAY PROTEIN G"/>
    <property type="match status" value="1"/>
</dbReference>
<dbReference type="Pfam" id="PF07963">
    <property type="entry name" value="N_methyl"/>
    <property type="match status" value="1"/>
</dbReference>
<name>A0A2M7RYP6_9BACT</name>